<proteinExistence type="predicted"/>
<reference evidence="1 2" key="1">
    <citation type="submission" date="2023-01" db="EMBL/GenBank/DDBJ databases">
        <title>Complete genome sequence of Muricauda aquimarina strain IFOP_LL357.</title>
        <authorList>
            <person name="Gajardo G."/>
            <person name="Ueki S."/>
            <person name="Maruyama F."/>
        </authorList>
    </citation>
    <scope>NUCLEOTIDE SEQUENCE [LARGE SCALE GENOMIC DNA]</scope>
    <source>
        <strain evidence="1 2">IFOP_LL357</strain>
    </source>
</reference>
<dbReference type="RefSeq" id="WP_252079470.1">
    <property type="nucleotide sequence ID" value="NZ_AP027268.1"/>
</dbReference>
<protein>
    <submittedName>
        <fullName evidence="1">Uncharacterized protein</fullName>
    </submittedName>
</protein>
<gene>
    <name evidence="1" type="ORF">MACH07_25360</name>
</gene>
<dbReference type="Proteomes" id="UP001330184">
    <property type="component" value="Chromosome"/>
</dbReference>
<name>A0AA48HQA6_9FLAO</name>
<evidence type="ECO:0000313" key="2">
    <source>
        <dbReference type="Proteomes" id="UP001330184"/>
    </source>
</evidence>
<keyword evidence="2" id="KW-1185">Reference proteome</keyword>
<evidence type="ECO:0000313" key="1">
    <source>
        <dbReference type="EMBL" id="BDW93704.1"/>
    </source>
</evidence>
<sequence>MIHQPLFFVEMLLAKFLRRLSVSRYKYSAQNAENQETLNKVQEELEFNNDETGLFI</sequence>
<dbReference type="AlphaFoldDB" id="A0AA48HQA6"/>
<accession>A0AA48HQA6</accession>
<organism evidence="1 2">
    <name type="scientific">Flagellimonas marinaquae</name>
    <dbReference type="NCBI Taxonomy" id="254955"/>
    <lineage>
        <taxon>Bacteria</taxon>
        <taxon>Pseudomonadati</taxon>
        <taxon>Bacteroidota</taxon>
        <taxon>Flavobacteriia</taxon>
        <taxon>Flavobacteriales</taxon>
        <taxon>Flavobacteriaceae</taxon>
        <taxon>Flagellimonas</taxon>
    </lineage>
</organism>
<dbReference type="EMBL" id="AP027268">
    <property type="protein sequence ID" value="BDW93704.1"/>
    <property type="molecule type" value="Genomic_DNA"/>
</dbReference>